<evidence type="ECO:0000256" key="1">
    <source>
        <dbReference type="ARBA" id="ARBA00004201"/>
    </source>
</evidence>
<name>A0ABQ8XMP8_9EUKA</name>
<keyword evidence="5" id="KW-0677">Repeat</keyword>
<keyword evidence="11" id="KW-1185">Reference proteome</keyword>
<feature type="region of interest" description="Disordered" evidence="8">
    <location>
        <begin position="42"/>
        <end position="92"/>
    </location>
</feature>
<feature type="compositionally biased region" description="Basic and acidic residues" evidence="8">
    <location>
        <begin position="42"/>
        <end position="65"/>
    </location>
</feature>
<feature type="region of interest" description="Disordered" evidence="8">
    <location>
        <begin position="671"/>
        <end position="754"/>
    </location>
</feature>
<feature type="compositionally biased region" description="Polar residues" evidence="8">
    <location>
        <begin position="1"/>
        <end position="10"/>
    </location>
</feature>
<evidence type="ECO:0000256" key="4">
    <source>
        <dbReference type="ARBA" id="ARBA00022574"/>
    </source>
</evidence>
<feature type="coiled-coil region" evidence="7">
    <location>
        <begin position="610"/>
        <end position="640"/>
    </location>
</feature>
<feature type="compositionally biased region" description="Low complexity" evidence="8">
    <location>
        <begin position="671"/>
        <end position="691"/>
    </location>
</feature>
<dbReference type="InterPro" id="IPR015943">
    <property type="entry name" value="WD40/YVTN_repeat-like_dom_sf"/>
</dbReference>
<evidence type="ECO:0000313" key="10">
    <source>
        <dbReference type="EMBL" id="KAJ6232649.1"/>
    </source>
</evidence>
<feature type="region of interest" description="Disordered" evidence="8">
    <location>
        <begin position="874"/>
        <end position="961"/>
    </location>
</feature>
<gene>
    <name evidence="10" type="ORF">M0813_04690</name>
</gene>
<evidence type="ECO:0000256" key="6">
    <source>
        <dbReference type="PROSITE-ProRule" id="PRU00221"/>
    </source>
</evidence>
<comment type="similarity">
    <text evidence="2">Belongs to the WD repeat EDC4 family.</text>
</comment>
<evidence type="ECO:0000313" key="11">
    <source>
        <dbReference type="Proteomes" id="UP001150062"/>
    </source>
</evidence>
<evidence type="ECO:0000259" key="9">
    <source>
        <dbReference type="Pfam" id="PF16529"/>
    </source>
</evidence>
<feature type="compositionally biased region" description="Basic and acidic residues" evidence="8">
    <location>
        <begin position="951"/>
        <end position="961"/>
    </location>
</feature>
<feature type="region of interest" description="Disordered" evidence="8">
    <location>
        <begin position="1"/>
        <end position="26"/>
    </location>
</feature>
<evidence type="ECO:0000256" key="8">
    <source>
        <dbReference type="SAM" id="MobiDB-lite"/>
    </source>
</evidence>
<dbReference type="InterPro" id="IPR032401">
    <property type="entry name" value="EDC4_WD40"/>
</dbReference>
<protein>
    <submittedName>
        <fullName evidence="10">Enhancer of mRNA-decapping protein</fullName>
    </submittedName>
</protein>
<sequence length="1385" mass="162372">MSLQTKTSPLTAKKLFLETENPETKLPLWEIKMDQNTPLVCENEKEMEFENENENNKENNKENKNKNKKKNRNEKENEQEKEKEQQSKSFKENKKQLIDQVIIDNKIINLQETELKSKRLKLNTHEYHYDRSRRIAVNNNYLCYAVKDTSNREGSIRIINRNNNRHARITGHKKAVIDLCFSSQEDDLLASVSRDGHLNMYMIMEINNEIRHGLTFSVRYTGPVGIKKNPTKYLQLDEEFKQPKGIYTKVIWHPKHQNVLATISTDQIVVIWDVLNFFNNSGKVQVLESSQIEGGTFSLIGHEKPILDISFTPKGDHFVSASMDGTLKIWKYKNETCVKTIIAHDGEPVDSIIYCANPLKCNIESKIKKLVPFCITGAKNNSEIKLWNTETWECLQQLKFIPPELSNKFNTNSFKLAFQLYLNMSSQFLIIADTLRPFIYVLHLDLPKDDDKNKIESENKNNNKNSGRNQLIKFNYISKFKVEDPIYNMVLDHQEISKNSKELSSTFNGTNFNILLFCIKRKSIERYLLKTELCDPELISNKVNLKTKKIEQLHFGLSGNNKDESIDLQSSKQNIINRLLNNLHGNSSGSKNTTSSNNSVILTNESIKNVKNTKNNENEIENIKENENMQENEVIKMNKNDKKINNKLEKKNNDDDLKIKNDDDLKIDLNINGDGNGNGNDNSIGINNSIKPKNKKETNENKQKEKENDLNKKNVQKEIKPKISNLKNQSNQKRGNKKETNQGSFFQSLTNNNEKENIKYKPQILNNYNFKKDNNKAAEADNFDGNTKIDPKKYIYSKQTIIDSNNKNFIKIRNEEKINKIGNIINFNKIEKEDEDEDEDEDEKQEKEVDEEKEENRIKIEANFKKIEKKMIKKEEEKEGQEKEKKEERGKGKKNEISTIQKNNQKKRKKKKNKFSNVWKKKKVKKTNKNKNQITNTNNNDRINIPNKNTKNNENDENDNKMNKKLEIKKINENKQINRSKNQKKYNVKKEIIINKTINNEQNQKQLEQNFNLFTIECSKQLDQTFNKLDKEQEKIQWMESGQNQEINEIIIQFEKGIKKTVEISFEKFIKKAISNSINKKNYNINNTNKNDKVNQEVIEKINKIIQEFLNHDLYFDKIYKKIFAKASEEFIKILKSPSTKKEVSLGKNEIALMIEQKIMKFAGFSIKNNQNFKIFFKKLKQFNSDQQNSIKNHNDQKNGLLIKNLENYWKLIQNEINNKIQVITKETWSQLEQISNYWKGPQAICKFYISAEMYNESLELILKYEEIEKIETLLLWFFDELKAKGILNLPRLPIKSSVLLKILNILTFNLESNFDHKIDTLLNIILKLNKVQTKFCLQKLNKIMSNLLNLINIYTKQQNVKKIIQLKKTLLLIKSKTNILKKLK</sequence>
<dbReference type="InterPro" id="IPR045152">
    <property type="entry name" value="EDC4-like"/>
</dbReference>
<dbReference type="PROSITE" id="PS50294">
    <property type="entry name" value="WD_REPEATS_REGION"/>
    <property type="match status" value="1"/>
</dbReference>
<accession>A0ABQ8XMP8</accession>
<feature type="compositionally biased region" description="Acidic residues" evidence="8">
    <location>
        <begin position="833"/>
        <end position="853"/>
    </location>
</feature>
<dbReference type="Pfam" id="PF16529">
    <property type="entry name" value="Ge1_WD40"/>
    <property type="match status" value="1"/>
</dbReference>
<keyword evidence="7" id="KW-0175">Coiled coil</keyword>
<keyword evidence="4 6" id="KW-0853">WD repeat</keyword>
<feature type="compositionally biased region" description="Basic residues" evidence="8">
    <location>
        <begin position="904"/>
        <end position="929"/>
    </location>
</feature>
<feature type="domain" description="Enhancer of mRNA-decapping protein 4 WD40 repeat region" evidence="9">
    <location>
        <begin position="124"/>
        <end position="445"/>
    </location>
</feature>
<evidence type="ECO:0000256" key="2">
    <source>
        <dbReference type="ARBA" id="ARBA00009639"/>
    </source>
</evidence>
<feature type="compositionally biased region" description="Basic and acidic residues" evidence="8">
    <location>
        <begin position="695"/>
        <end position="721"/>
    </location>
</feature>
<dbReference type="PROSITE" id="PS50082">
    <property type="entry name" value="WD_REPEATS_2"/>
    <property type="match status" value="1"/>
</dbReference>
<feature type="repeat" description="WD" evidence="6">
    <location>
        <begin position="299"/>
        <end position="340"/>
    </location>
</feature>
<dbReference type="PANTHER" id="PTHR15598">
    <property type="entry name" value="ENHANCER OF MRNA-DECAPPING PROTEIN 4"/>
    <property type="match status" value="1"/>
</dbReference>
<comment type="subcellular location">
    <subcellularLocation>
        <location evidence="1">Cytoplasm</location>
        <location evidence="1">P-body</location>
    </subcellularLocation>
</comment>
<organism evidence="10 11">
    <name type="scientific">Anaeramoeba flamelloides</name>
    <dbReference type="NCBI Taxonomy" id="1746091"/>
    <lineage>
        <taxon>Eukaryota</taxon>
        <taxon>Metamonada</taxon>
        <taxon>Anaeramoebidae</taxon>
        <taxon>Anaeramoeba</taxon>
    </lineage>
</organism>
<evidence type="ECO:0000256" key="7">
    <source>
        <dbReference type="SAM" id="Coils"/>
    </source>
</evidence>
<comment type="caution">
    <text evidence="10">The sequence shown here is derived from an EMBL/GenBank/DDBJ whole genome shotgun (WGS) entry which is preliminary data.</text>
</comment>
<dbReference type="PANTHER" id="PTHR15598:SF5">
    <property type="entry name" value="ENHANCER OF MRNA-DECAPPING PROTEIN 4"/>
    <property type="match status" value="1"/>
</dbReference>
<feature type="compositionally biased region" description="Polar residues" evidence="8">
    <location>
        <begin position="741"/>
        <end position="752"/>
    </location>
</feature>
<feature type="compositionally biased region" description="Basic and acidic residues" evidence="8">
    <location>
        <begin position="73"/>
        <end position="92"/>
    </location>
</feature>
<dbReference type="Gene3D" id="2.130.10.10">
    <property type="entry name" value="YVTN repeat-like/Quinoprotein amine dehydrogenase"/>
    <property type="match status" value="2"/>
</dbReference>
<dbReference type="Proteomes" id="UP001150062">
    <property type="component" value="Unassembled WGS sequence"/>
</dbReference>
<feature type="region of interest" description="Disordered" evidence="8">
    <location>
        <begin position="832"/>
        <end position="855"/>
    </location>
</feature>
<dbReference type="EMBL" id="JAOAOG010000290">
    <property type="protein sequence ID" value="KAJ6232649.1"/>
    <property type="molecule type" value="Genomic_DNA"/>
</dbReference>
<dbReference type="SUPFAM" id="SSF50978">
    <property type="entry name" value="WD40 repeat-like"/>
    <property type="match status" value="1"/>
</dbReference>
<evidence type="ECO:0000256" key="5">
    <source>
        <dbReference type="ARBA" id="ARBA00022737"/>
    </source>
</evidence>
<feature type="compositionally biased region" description="Basic and acidic residues" evidence="8">
    <location>
        <begin position="874"/>
        <end position="896"/>
    </location>
</feature>
<reference evidence="10" key="1">
    <citation type="submission" date="2022-08" db="EMBL/GenBank/DDBJ databases">
        <title>Novel sulfate-reducing endosymbionts in the free-living metamonad Anaeramoeba.</title>
        <authorList>
            <person name="Jerlstrom-Hultqvist J."/>
            <person name="Cepicka I."/>
            <person name="Gallot-Lavallee L."/>
            <person name="Salas-Leiva D."/>
            <person name="Curtis B.A."/>
            <person name="Zahonova K."/>
            <person name="Pipaliya S."/>
            <person name="Dacks J."/>
            <person name="Roger A.J."/>
        </authorList>
    </citation>
    <scope>NUCLEOTIDE SEQUENCE</scope>
    <source>
        <strain evidence="10">Schooner1</strain>
    </source>
</reference>
<evidence type="ECO:0000256" key="3">
    <source>
        <dbReference type="ARBA" id="ARBA00022490"/>
    </source>
</evidence>
<feature type="compositionally biased region" description="Low complexity" evidence="8">
    <location>
        <begin position="930"/>
        <end position="950"/>
    </location>
</feature>
<dbReference type="InterPro" id="IPR001680">
    <property type="entry name" value="WD40_rpt"/>
</dbReference>
<dbReference type="InterPro" id="IPR036322">
    <property type="entry name" value="WD40_repeat_dom_sf"/>
</dbReference>
<proteinExistence type="inferred from homology"/>
<keyword evidence="3" id="KW-0963">Cytoplasm</keyword>
<dbReference type="SMART" id="SM00320">
    <property type="entry name" value="WD40"/>
    <property type="match status" value="4"/>
</dbReference>